<feature type="compositionally biased region" description="Low complexity" evidence="2">
    <location>
        <begin position="497"/>
        <end position="511"/>
    </location>
</feature>
<evidence type="ECO:0000259" key="3">
    <source>
        <dbReference type="PROSITE" id="PS51782"/>
    </source>
</evidence>
<protein>
    <recommendedName>
        <fullName evidence="3">LysM domain-containing protein</fullName>
    </recommendedName>
</protein>
<dbReference type="AlphaFoldDB" id="A0A3C1KLF3"/>
<feature type="region of interest" description="Disordered" evidence="2">
    <location>
        <begin position="300"/>
        <end position="321"/>
    </location>
</feature>
<evidence type="ECO:0000313" key="4">
    <source>
        <dbReference type="EMBL" id="HAN27485.1"/>
    </source>
</evidence>
<dbReference type="Gene3D" id="1.25.40.10">
    <property type="entry name" value="Tetratricopeptide repeat domain"/>
    <property type="match status" value="1"/>
</dbReference>
<reference evidence="4 5" key="1">
    <citation type="journal article" date="2018" name="Nat. Biotechnol.">
        <title>A standardized bacterial taxonomy based on genome phylogeny substantially revises the tree of life.</title>
        <authorList>
            <person name="Parks D.H."/>
            <person name="Chuvochina M."/>
            <person name="Waite D.W."/>
            <person name="Rinke C."/>
            <person name="Skarshewski A."/>
            <person name="Chaumeil P.A."/>
            <person name="Hugenholtz P."/>
        </authorList>
    </citation>
    <scope>NUCLEOTIDE SEQUENCE [LARGE SCALE GENOMIC DNA]</scope>
    <source>
        <strain evidence="4">UBA9158</strain>
    </source>
</reference>
<evidence type="ECO:0000256" key="1">
    <source>
        <dbReference type="SAM" id="Coils"/>
    </source>
</evidence>
<dbReference type="NCBIfam" id="TIGR03505">
    <property type="entry name" value="FimV_core"/>
    <property type="match status" value="1"/>
</dbReference>
<dbReference type="InterPro" id="IPR020011">
    <property type="entry name" value="FimV_C"/>
</dbReference>
<feature type="region of interest" description="Disordered" evidence="2">
    <location>
        <begin position="719"/>
        <end position="738"/>
    </location>
</feature>
<name>A0A3C1KLF3_9GAMM</name>
<evidence type="ECO:0000256" key="2">
    <source>
        <dbReference type="SAM" id="MobiDB-lite"/>
    </source>
</evidence>
<gene>
    <name evidence="4" type="ORF">DCP75_07155</name>
</gene>
<evidence type="ECO:0000313" key="5">
    <source>
        <dbReference type="Proteomes" id="UP000259273"/>
    </source>
</evidence>
<feature type="region of interest" description="Disordered" evidence="2">
    <location>
        <begin position="632"/>
        <end position="669"/>
    </location>
</feature>
<sequence>MARKKRLAVALAALGCLQAGSVWALGLGELSLNSFLNEPLRAEVGLLDVGNLDQDQIRVRLATADDFDRLGIDRAYFLTGISFEVRVDKNGGGAIILTSEDPVLEPYLDFIVEARWPSGRLLRNYTVLVDPPAFESQGTTVSASRLVAEAEASAEVPAETVESSGEGTRVGMRESELAPGAMPERNFSAGTASDPAPGARYMIRRDETLWTIAQRARPEGVTVQQAMLEIQRLNPDAFIDGNINRIKAGYIIYLPDSSDVAGDADVAAVLAEVRQQNEDWRAGRASAPASAGPALRISAGAASEQGDTDTRADAVPDSTSATEVASAAAEDAMAPATDSAADARERAAFGEQLTQLTDRLDALERMVEVKDAEIAALQQALAEAEATPGSALPAEDVAADTVVAPVVAPAPAVVVQPESPAPQAGSNSYWLYVAGGAVLALLAGLFVWRRRQEDDTGEEALAVVPAARAPRQKEADAFADIQLQDHAVEFDEDESSESAAATPPETPPVDAGLQRGGQRGYGERKHDEYASDVDAGDALAEADIYIAYGRYAQAMDLLRKATLSDPDNPAYRLKLLGLAAETGDRDQADQQMMELQRIGDANSIARAEQMLSDARLSPVDERIDAQDEFASSAPGEAFNDGGFLSDLDEDSAPPATPARAPASYAPVEDLSGDLPELEELSSLDGRDALVPSVDEEPEFLDLEIEDGSADELDLSADFEKGRSGGDSSEDDFVFADDGDPMSTKLDLARAYIDMGDDDGARQILGEVILGGSSEQQQDARELLERLG</sequence>
<dbReference type="InterPro" id="IPR057840">
    <property type="entry name" value="FimV_N"/>
</dbReference>
<dbReference type="NCBIfam" id="TIGR01167">
    <property type="entry name" value="LPXTG_anchor"/>
    <property type="match status" value="1"/>
</dbReference>
<comment type="caution">
    <text evidence="4">The sequence shown here is derived from an EMBL/GenBank/DDBJ whole genome shotgun (WGS) entry which is preliminary data.</text>
</comment>
<keyword evidence="1" id="KW-0175">Coiled coil</keyword>
<dbReference type="InterPro" id="IPR038440">
    <property type="entry name" value="FimV_C_sf"/>
</dbReference>
<dbReference type="Proteomes" id="UP000259273">
    <property type="component" value="Unassembled WGS sequence"/>
</dbReference>
<accession>A0A3C1KLF3</accession>
<dbReference type="InterPro" id="IPR011990">
    <property type="entry name" value="TPR-like_helical_dom_sf"/>
</dbReference>
<dbReference type="STRING" id="1121937.GCA_000423125_01448"/>
<feature type="domain" description="LysM" evidence="3">
    <location>
        <begin position="199"/>
        <end position="254"/>
    </location>
</feature>
<feature type="compositionally biased region" description="Acidic residues" evidence="2">
    <location>
        <begin position="727"/>
        <end position="738"/>
    </location>
</feature>
<dbReference type="EMBL" id="DMND01000100">
    <property type="protein sequence ID" value="HAN27485.1"/>
    <property type="molecule type" value="Genomic_DNA"/>
</dbReference>
<dbReference type="InterPro" id="IPR036779">
    <property type="entry name" value="LysM_dom_sf"/>
</dbReference>
<feature type="compositionally biased region" description="Low complexity" evidence="2">
    <location>
        <begin position="657"/>
        <end position="669"/>
    </location>
</feature>
<organism evidence="4 5">
    <name type="scientific">Haliea salexigens</name>
    <dbReference type="NCBI Taxonomy" id="287487"/>
    <lineage>
        <taxon>Bacteria</taxon>
        <taxon>Pseudomonadati</taxon>
        <taxon>Pseudomonadota</taxon>
        <taxon>Gammaproteobacteria</taxon>
        <taxon>Cellvibrionales</taxon>
        <taxon>Halieaceae</taxon>
        <taxon>Haliea</taxon>
    </lineage>
</organism>
<proteinExistence type="predicted"/>
<feature type="region of interest" description="Disordered" evidence="2">
    <location>
        <begin position="490"/>
        <end position="529"/>
    </location>
</feature>
<feature type="coiled-coil region" evidence="1">
    <location>
        <begin position="346"/>
        <end position="387"/>
    </location>
</feature>
<dbReference type="NCBIfam" id="TIGR03504">
    <property type="entry name" value="FimV_Cterm"/>
    <property type="match status" value="1"/>
</dbReference>
<dbReference type="InterPro" id="IPR018392">
    <property type="entry name" value="LysM"/>
</dbReference>
<dbReference type="PROSITE" id="PS51782">
    <property type="entry name" value="LYSM"/>
    <property type="match status" value="1"/>
</dbReference>
<dbReference type="Gene3D" id="1.20.58.2200">
    <property type="match status" value="1"/>
</dbReference>
<dbReference type="InterPro" id="IPR020012">
    <property type="entry name" value="LysM_FimV"/>
</dbReference>
<dbReference type="Gene3D" id="3.10.350.10">
    <property type="entry name" value="LysM domain"/>
    <property type="match status" value="1"/>
</dbReference>
<dbReference type="Pfam" id="PF25800">
    <property type="entry name" value="FimV_N"/>
    <property type="match status" value="1"/>
</dbReference>
<dbReference type="CDD" id="cd00118">
    <property type="entry name" value="LysM"/>
    <property type="match status" value="1"/>
</dbReference>